<feature type="domain" description="FHA" evidence="2">
    <location>
        <begin position="80"/>
        <end position="144"/>
    </location>
</feature>
<proteinExistence type="predicted"/>
<feature type="region of interest" description="Disordered" evidence="1">
    <location>
        <begin position="201"/>
        <end position="238"/>
    </location>
</feature>
<feature type="compositionally biased region" description="Acidic residues" evidence="1">
    <location>
        <begin position="379"/>
        <end position="390"/>
    </location>
</feature>
<dbReference type="AlphaFoldDB" id="A0AAN6FX54"/>
<accession>A0AAN6FX54</accession>
<dbReference type="InterPro" id="IPR008984">
    <property type="entry name" value="SMAD_FHA_dom_sf"/>
</dbReference>
<dbReference type="Proteomes" id="UP001168146">
    <property type="component" value="Unassembled WGS sequence"/>
</dbReference>
<dbReference type="InterPro" id="IPR051176">
    <property type="entry name" value="Cent_Immune-Sig_Mod"/>
</dbReference>
<dbReference type="Gene3D" id="2.60.200.20">
    <property type="match status" value="1"/>
</dbReference>
<feature type="compositionally biased region" description="Polar residues" evidence="1">
    <location>
        <begin position="221"/>
        <end position="230"/>
    </location>
</feature>
<feature type="compositionally biased region" description="Polar residues" evidence="1">
    <location>
        <begin position="8"/>
        <end position="30"/>
    </location>
</feature>
<feature type="region of interest" description="Disordered" evidence="1">
    <location>
        <begin position="295"/>
        <end position="405"/>
    </location>
</feature>
<protein>
    <recommendedName>
        <fullName evidence="2">FHA domain-containing protein</fullName>
    </recommendedName>
</protein>
<evidence type="ECO:0000256" key="1">
    <source>
        <dbReference type="SAM" id="MobiDB-lite"/>
    </source>
</evidence>
<evidence type="ECO:0000259" key="2">
    <source>
        <dbReference type="PROSITE" id="PS50006"/>
    </source>
</evidence>
<name>A0AAN6FX54_9PEZI</name>
<sequence length="749" mass="81605">MEYWRSGQGASMSGSNRPNTIAGMQSTPIDSTLPMPAARTDKTAAADTTAAVPISLTPTFRGEENKDDQRLLNLTHCEPIIIGRASKSDIKNLQGAKHNALFDCPIISRQHAEVQFHPYKARHESVTITDKNSMHGTFVNMHRLKANEPWILRSGDSIKLGDKVTRGSETHRGADVIYRRCEEVANPMSSTIPTTTATRTFAVPSESEDESDNSSVDVPIPTSSANTTPEQPKAMLGSQQKPIDVEKNTSFKTVINLDDDNDEELVSPPLPKTVMYEEAVQPRLVVKDTYDTEEIDTRAVENDAPDIVGRVSHGNEDADQDEDEDEDEDAASDTSSLAPSHYGDELGTHSENGDNLSDSDASDIDVSGFEASDLVISDFSDEDDNEDGPEEMSSAKLPSPELGESLNAERVEDSIAVSQPVVSASEALRTHGWPQATPYAPNYLKEVAPSHPRYDPVRGMDASRPYQMASQLRAPPAYTYGIPTYPGPFTAADASGSSRWDMQPGNTVEQSLGQGMSLPRPQYPASIPHPLQPYCPPTYHPQYTFMSQPNRVPPPRRDWRNPASDTFTKERNDMTTPASEAVRNKISIPAIVEQPAAEKQQRKLGAPLKPHNLPATDNFGTSETPMKAPQPITSEAAAGSKRKADDISMAGHGEQEVNRTLNEIGVDSLNDVQLSISQQADMPREVDPMANNEFHTMLRAHKKARLMQTDAVNMAKSAAKYAAAATAGGAGMMAFLASPYAQQLLDWLA</sequence>
<evidence type="ECO:0000313" key="3">
    <source>
        <dbReference type="EMBL" id="KAK0325061.1"/>
    </source>
</evidence>
<dbReference type="CDD" id="cd00060">
    <property type="entry name" value="FHA"/>
    <property type="match status" value="1"/>
</dbReference>
<gene>
    <name evidence="3" type="ORF">LTR82_004047</name>
</gene>
<dbReference type="SMART" id="SM00240">
    <property type="entry name" value="FHA"/>
    <property type="match status" value="1"/>
</dbReference>
<comment type="caution">
    <text evidence="3">The sequence shown here is derived from an EMBL/GenBank/DDBJ whole genome shotgun (WGS) entry which is preliminary data.</text>
</comment>
<dbReference type="PANTHER" id="PTHR15715">
    <property type="entry name" value="CENTROSOMAL PROTEIN OF 170 KDA"/>
    <property type="match status" value="1"/>
</dbReference>
<dbReference type="Pfam" id="PF00498">
    <property type="entry name" value="FHA"/>
    <property type="match status" value="1"/>
</dbReference>
<feature type="region of interest" description="Disordered" evidence="1">
    <location>
        <begin position="548"/>
        <end position="578"/>
    </location>
</feature>
<feature type="compositionally biased region" description="Basic and acidic residues" evidence="1">
    <location>
        <begin position="342"/>
        <end position="352"/>
    </location>
</feature>
<dbReference type="SUPFAM" id="SSF49879">
    <property type="entry name" value="SMAD/FHA domain"/>
    <property type="match status" value="1"/>
</dbReference>
<organism evidence="3 4">
    <name type="scientific">Friedmanniomyces endolithicus</name>
    <dbReference type="NCBI Taxonomy" id="329885"/>
    <lineage>
        <taxon>Eukaryota</taxon>
        <taxon>Fungi</taxon>
        <taxon>Dikarya</taxon>
        <taxon>Ascomycota</taxon>
        <taxon>Pezizomycotina</taxon>
        <taxon>Dothideomycetes</taxon>
        <taxon>Dothideomycetidae</taxon>
        <taxon>Mycosphaerellales</taxon>
        <taxon>Teratosphaeriaceae</taxon>
        <taxon>Friedmanniomyces</taxon>
    </lineage>
</organism>
<dbReference type="EMBL" id="JASUXU010000008">
    <property type="protein sequence ID" value="KAK0325061.1"/>
    <property type="molecule type" value="Genomic_DNA"/>
</dbReference>
<dbReference type="InterPro" id="IPR000253">
    <property type="entry name" value="FHA_dom"/>
</dbReference>
<dbReference type="PANTHER" id="PTHR15715:SF37">
    <property type="entry name" value="LD47843P"/>
    <property type="match status" value="1"/>
</dbReference>
<feature type="compositionally biased region" description="Acidic residues" evidence="1">
    <location>
        <begin position="317"/>
        <end position="331"/>
    </location>
</feature>
<dbReference type="PROSITE" id="PS50006">
    <property type="entry name" value="FHA_DOMAIN"/>
    <property type="match status" value="1"/>
</dbReference>
<feature type="region of interest" description="Disordered" evidence="1">
    <location>
        <begin position="595"/>
        <end position="643"/>
    </location>
</feature>
<feature type="region of interest" description="Disordered" evidence="1">
    <location>
        <begin position="1"/>
        <end position="35"/>
    </location>
</feature>
<reference evidence="3" key="1">
    <citation type="submission" date="2021-12" db="EMBL/GenBank/DDBJ databases">
        <title>Black yeast isolated from Biological Soil Crust.</title>
        <authorList>
            <person name="Kurbessoian T."/>
        </authorList>
    </citation>
    <scope>NUCLEOTIDE SEQUENCE</scope>
    <source>
        <strain evidence="3">CCFEE 5208</strain>
    </source>
</reference>
<evidence type="ECO:0000313" key="4">
    <source>
        <dbReference type="Proteomes" id="UP001168146"/>
    </source>
</evidence>
<dbReference type="GO" id="GO:0005737">
    <property type="term" value="C:cytoplasm"/>
    <property type="evidence" value="ECO:0007669"/>
    <property type="project" value="TreeGrafter"/>
</dbReference>